<accession>A0AAW0C2Q0</accession>
<protein>
    <submittedName>
        <fullName evidence="2">Uncharacterized protein</fullName>
    </submittedName>
</protein>
<keyword evidence="3" id="KW-1185">Reference proteome</keyword>
<feature type="compositionally biased region" description="Polar residues" evidence="1">
    <location>
        <begin position="191"/>
        <end position="207"/>
    </location>
</feature>
<proteinExistence type="predicted"/>
<feature type="region of interest" description="Disordered" evidence="1">
    <location>
        <begin position="1"/>
        <end position="66"/>
    </location>
</feature>
<evidence type="ECO:0000313" key="3">
    <source>
        <dbReference type="Proteomes" id="UP001362999"/>
    </source>
</evidence>
<feature type="compositionally biased region" description="Low complexity" evidence="1">
    <location>
        <begin position="31"/>
        <end position="45"/>
    </location>
</feature>
<feature type="region of interest" description="Disordered" evidence="1">
    <location>
        <begin position="175"/>
        <end position="242"/>
    </location>
</feature>
<evidence type="ECO:0000313" key="2">
    <source>
        <dbReference type="EMBL" id="KAK7033450.1"/>
    </source>
</evidence>
<dbReference type="AlphaFoldDB" id="A0AAW0C2Q0"/>
<dbReference type="Proteomes" id="UP001362999">
    <property type="component" value="Unassembled WGS sequence"/>
</dbReference>
<comment type="caution">
    <text evidence="2">The sequence shown here is derived from an EMBL/GenBank/DDBJ whole genome shotgun (WGS) entry which is preliminary data.</text>
</comment>
<organism evidence="2 3">
    <name type="scientific">Favolaschia claudopus</name>
    <dbReference type="NCBI Taxonomy" id="2862362"/>
    <lineage>
        <taxon>Eukaryota</taxon>
        <taxon>Fungi</taxon>
        <taxon>Dikarya</taxon>
        <taxon>Basidiomycota</taxon>
        <taxon>Agaricomycotina</taxon>
        <taxon>Agaricomycetes</taxon>
        <taxon>Agaricomycetidae</taxon>
        <taxon>Agaricales</taxon>
        <taxon>Marasmiineae</taxon>
        <taxon>Mycenaceae</taxon>
        <taxon>Favolaschia</taxon>
    </lineage>
</organism>
<name>A0AAW0C2Q0_9AGAR</name>
<feature type="compositionally biased region" description="Low complexity" evidence="1">
    <location>
        <begin position="54"/>
        <end position="66"/>
    </location>
</feature>
<feature type="compositionally biased region" description="Basic and acidic residues" evidence="1">
    <location>
        <begin position="232"/>
        <end position="242"/>
    </location>
</feature>
<reference evidence="2 3" key="1">
    <citation type="journal article" date="2024" name="J Genomics">
        <title>Draft genome sequencing and assembly of Favolaschia claudopus CIRM-BRFM 2984 isolated from oak limbs.</title>
        <authorList>
            <person name="Navarro D."/>
            <person name="Drula E."/>
            <person name="Chaduli D."/>
            <person name="Cazenave R."/>
            <person name="Ahrendt S."/>
            <person name="Wang J."/>
            <person name="Lipzen A."/>
            <person name="Daum C."/>
            <person name="Barry K."/>
            <person name="Grigoriev I.V."/>
            <person name="Favel A."/>
            <person name="Rosso M.N."/>
            <person name="Martin F."/>
        </authorList>
    </citation>
    <scope>NUCLEOTIDE SEQUENCE [LARGE SCALE GENOMIC DNA]</scope>
    <source>
        <strain evidence="2 3">CIRM-BRFM 2984</strain>
    </source>
</reference>
<sequence length="242" mass="25507">MSSNNRSSTDRVASKPIPIGNSPFPRGRPRSLSVSSGESSGSASSPNEIPTPMSSSATSPRISASPGTSPILSYFFAQSPSAKTPGGGTFPFRKFGPPPVFEGTCYLPSEWHCNNIDALSIEEEPEARDLPAVSHARRASTAVAGRFAQTPSTAIPDAHAERGQGLLRRLSLSTNFMPPMDGKHSPPNAPPNTAVSPTQDTPFSTGRSPRRAATLSAGEGRPRRAPSPMGERILKGHFDGFN</sequence>
<evidence type="ECO:0000256" key="1">
    <source>
        <dbReference type="SAM" id="MobiDB-lite"/>
    </source>
</evidence>
<dbReference type="EMBL" id="JAWWNJ010000023">
    <property type="protein sequence ID" value="KAK7033450.1"/>
    <property type="molecule type" value="Genomic_DNA"/>
</dbReference>
<gene>
    <name evidence="2" type="ORF">R3P38DRAFT_795099</name>
</gene>